<gene>
    <name evidence="10" type="ORF">U14_00760</name>
</gene>
<dbReference type="STRING" id="1499966.U14_00760"/>
<name>A0A0S6VVY7_9BACT</name>
<dbReference type="AlphaFoldDB" id="A0A0S6VVY7"/>
<evidence type="ECO:0000256" key="7">
    <source>
        <dbReference type="ARBA" id="ARBA00023237"/>
    </source>
</evidence>
<dbReference type="EMBL" id="DF820455">
    <property type="protein sequence ID" value="GAK49537.1"/>
    <property type="molecule type" value="Genomic_DNA"/>
</dbReference>
<accession>A0A0S6VVY7</accession>
<keyword evidence="4" id="KW-0732">Signal</keyword>
<dbReference type="NCBIfam" id="TIGR03303">
    <property type="entry name" value="OM_YaeT"/>
    <property type="match status" value="1"/>
</dbReference>
<evidence type="ECO:0000313" key="11">
    <source>
        <dbReference type="Proteomes" id="UP000030700"/>
    </source>
</evidence>
<sequence length="775" mass="86756">MKKIIRTLFLLLFAWLVVTLPLEAANPTISAIHVKGNALIPESTILSLLESKVGILYNADLVSKDIQHIYDMGVFASVEVETEALDGAYSLTFIVKERPAISRIEFKGNKKIKSERFEEILTLKTADLSEIFNQKFYPQKIKEDEEKIRQLYHEDGYQNAVVTSSLHPDPDAPDKLVLEYVIEEGKKAAVRKVSFEGNHAFSDDELRKQMATRKKGFLSFITGAGKYEETTLKTDIERVKFFYVDHGYIDVAVKDYKVEYRNGLDLFITLFLEEGAVYTISRVGVKGNVVYETEELNKILTMKPGLPFSRTTIRNDILGITALYGKKGYLTPISDNTEGKLLIDPEIAIDRANKQVALTYSIREGVPHTLARVAITGNKITRDKVIRRELAIQEGDLIDSSQLEKSQRDIFNLSLFEDVKLSLKDGETPNTVDLDIAVVERQTGSFNFGGGWSSVDKFVFSGDLAYANLFGLAHQIMFSATLGSTTQVFNLNYTMPHFLDSKYLVGIDAYKNEHDYDAYDSSSVGGGVRFGRKLYKNLFGTLKYEYKEVDISDIEEDASSIIKSSEGLSRTSSATAIFRYSSINNVLLPTKGMRTILETEYAGGLLGAENNFYKIDLTHNMYFPLYHDVALRLKGEAGYIEEFGDSDEVPISERFFAGGANTIRGYEERSVGPKDENGDEIGGNAIALATAEIIVPVNKQFRVLAFFDMGNVVAKGDIYGSDGYFDVSKYRKGAGVGVRFNTPLGLIRLDWGYKLDHQPEDKDNDEFHFGIGALF</sequence>
<protein>
    <recommendedName>
        <fullName evidence="8">Outer membrane protein assembly factor BamA</fullName>
    </recommendedName>
</protein>
<evidence type="ECO:0000259" key="9">
    <source>
        <dbReference type="PROSITE" id="PS51779"/>
    </source>
</evidence>
<dbReference type="PIRSF" id="PIRSF006076">
    <property type="entry name" value="OM_assembly_OMP85"/>
    <property type="match status" value="1"/>
</dbReference>
<feature type="domain" description="POTRA" evidence="9">
    <location>
        <begin position="278"/>
        <end position="365"/>
    </location>
</feature>
<dbReference type="InterPro" id="IPR023707">
    <property type="entry name" value="OM_assembly_BamA"/>
</dbReference>
<keyword evidence="11" id="KW-1185">Reference proteome</keyword>
<evidence type="ECO:0000256" key="8">
    <source>
        <dbReference type="NCBIfam" id="TIGR03303"/>
    </source>
</evidence>
<evidence type="ECO:0000256" key="4">
    <source>
        <dbReference type="ARBA" id="ARBA00022729"/>
    </source>
</evidence>
<dbReference type="GO" id="GO:0071709">
    <property type="term" value="P:membrane assembly"/>
    <property type="evidence" value="ECO:0007669"/>
    <property type="project" value="InterPro"/>
</dbReference>
<evidence type="ECO:0000313" key="10">
    <source>
        <dbReference type="EMBL" id="GAK49537.1"/>
    </source>
</evidence>
<dbReference type="Gene3D" id="2.40.160.50">
    <property type="entry name" value="membrane protein fhac: a member of the omp85/tpsb transporter family"/>
    <property type="match status" value="1"/>
</dbReference>
<dbReference type="InterPro" id="IPR034746">
    <property type="entry name" value="POTRA"/>
</dbReference>
<dbReference type="HOGENOM" id="CLU_007664_1_1_0"/>
<dbReference type="InterPro" id="IPR010827">
    <property type="entry name" value="BamA/TamA_POTRA"/>
</dbReference>
<feature type="domain" description="POTRA" evidence="9">
    <location>
        <begin position="99"/>
        <end position="185"/>
    </location>
</feature>
<keyword evidence="7" id="KW-0998">Cell outer membrane</keyword>
<keyword evidence="2" id="KW-1134">Transmembrane beta strand</keyword>
<dbReference type="PROSITE" id="PS51779">
    <property type="entry name" value="POTRA"/>
    <property type="match status" value="5"/>
</dbReference>
<evidence type="ECO:0000256" key="5">
    <source>
        <dbReference type="ARBA" id="ARBA00022737"/>
    </source>
</evidence>
<dbReference type="Pfam" id="PF07244">
    <property type="entry name" value="POTRA"/>
    <property type="match status" value="5"/>
</dbReference>
<proteinExistence type="predicted"/>
<dbReference type="Gene3D" id="3.10.20.310">
    <property type="entry name" value="membrane protein fhac"/>
    <property type="match status" value="5"/>
</dbReference>
<dbReference type="Proteomes" id="UP000030700">
    <property type="component" value="Unassembled WGS sequence"/>
</dbReference>
<evidence type="ECO:0000256" key="3">
    <source>
        <dbReference type="ARBA" id="ARBA00022692"/>
    </source>
</evidence>
<dbReference type="InterPro" id="IPR000184">
    <property type="entry name" value="Bac_surfAg_D15"/>
</dbReference>
<dbReference type="Pfam" id="PF01103">
    <property type="entry name" value="Omp85"/>
    <property type="match status" value="1"/>
</dbReference>
<feature type="domain" description="POTRA" evidence="9">
    <location>
        <begin position="188"/>
        <end position="275"/>
    </location>
</feature>
<dbReference type="GO" id="GO:0009279">
    <property type="term" value="C:cell outer membrane"/>
    <property type="evidence" value="ECO:0007669"/>
    <property type="project" value="UniProtKB-UniRule"/>
</dbReference>
<keyword evidence="6" id="KW-0472">Membrane</keyword>
<dbReference type="PANTHER" id="PTHR12815:SF47">
    <property type="entry name" value="TRANSLOCATION AND ASSEMBLY MODULE SUBUNIT TAMA"/>
    <property type="match status" value="1"/>
</dbReference>
<evidence type="ECO:0000256" key="6">
    <source>
        <dbReference type="ARBA" id="ARBA00023136"/>
    </source>
</evidence>
<dbReference type="InterPro" id="IPR039910">
    <property type="entry name" value="D15-like"/>
</dbReference>
<keyword evidence="5" id="KW-0677">Repeat</keyword>
<feature type="domain" description="POTRA" evidence="9">
    <location>
        <begin position="27"/>
        <end position="98"/>
    </location>
</feature>
<keyword evidence="3" id="KW-0812">Transmembrane</keyword>
<evidence type="ECO:0000256" key="2">
    <source>
        <dbReference type="ARBA" id="ARBA00022452"/>
    </source>
</evidence>
<organism evidence="10">
    <name type="scientific">Candidatus Moduliflexus flocculans</name>
    <dbReference type="NCBI Taxonomy" id="1499966"/>
    <lineage>
        <taxon>Bacteria</taxon>
        <taxon>Candidatus Moduliflexota</taxon>
        <taxon>Candidatus Moduliflexia</taxon>
        <taxon>Candidatus Moduliflexales</taxon>
        <taxon>Candidatus Moduliflexaceae</taxon>
    </lineage>
</organism>
<evidence type="ECO:0000256" key="1">
    <source>
        <dbReference type="ARBA" id="ARBA00004370"/>
    </source>
</evidence>
<feature type="domain" description="POTRA" evidence="9">
    <location>
        <begin position="368"/>
        <end position="441"/>
    </location>
</feature>
<reference evidence="10" key="1">
    <citation type="journal article" date="2015" name="PeerJ">
        <title>First genomic representation of candidate bacterial phylum KSB3 points to enhanced environmental sensing as a trigger of wastewater bulking.</title>
        <authorList>
            <person name="Sekiguchi Y."/>
            <person name="Ohashi A."/>
            <person name="Parks D.H."/>
            <person name="Yamauchi T."/>
            <person name="Tyson G.W."/>
            <person name="Hugenholtz P."/>
        </authorList>
    </citation>
    <scope>NUCLEOTIDE SEQUENCE [LARGE SCALE GENOMIC DNA]</scope>
</reference>
<comment type="subcellular location">
    <subcellularLocation>
        <location evidence="1">Membrane</location>
    </subcellularLocation>
</comment>
<dbReference type="PANTHER" id="PTHR12815">
    <property type="entry name" value="SORTING AND ASSEMBLY MACHINERY SAMM50 PROTEIN FAMILY MEMBER"/>
    <property type="match status" value="1"/>
</dbReference>